<reference evidence="2" key="1">
    <citation type="submission" date="2015-12" db="EMBL/GenBank/DDBJ databases">
        <title>Update maize B73 reference genome by single molecule sequencing technologies.</title>
        <authorList>
            <consortium name="Maize Genome Sequencing Project"/>
            <person name="Ware D."/>
        </authorList>
    </citation>
    <scope>NUCLEOTIDE SEQUENCE</scope>
    <source>
        <tissue evidence="2">Seedling</tissue>
    </source>
</reference>
<feature type="region of interest" description="Disordered" evidence="1">
    <location>
        <begin position="34"/>
        <end position="55"/>
    </location>
</feature>
<gene>
    <name evidence="2" type="ORF">ZEAMMB73_Zm00001d016552</name>
</gene>
<proteinExistence type="predicted"/>
<dbReference type="EMBL" id="CM000781">
    <property type="protein sequence ID" value="AQK71147.1"/>
    <property type="molecule type" value="Genomic_DNA"/>
</dbReference>
<accession>A0A1D6H8V6</accession>
<name>A0A1D6H8V6_MAIZE</name>
<sequence>MNTGSAFLVPIKTKCRASPFQPLRAAIAIPLTSTREPRTEANPHPVDHAASDSPLCSRSGLRVWSGSFASTRREFPRHRHRVGGRSTPANCSPEPLRRRDSAPHRGQSSGRHDSRR</sequence>
<feature type="compositionally biased region" description="Basic and acidic residues" evidence="1">
    <location>
        <begin position="35"/>
        <end position="50"/>
    </location>
</feature>
<organism evidence="2">
    <name type="scientific">Zea mays</name>
    <name type="common">Maize</name>
    <dbReference type="NCBI Taxonomy" id="4577"/>
    <lineage>
        <taxon>Eukaryota</taxon>
        <taxon>Viridiplantae</taxon>
        <taxon>Streptophyta</taxon>
        <taxon>Embryophyta</taxon>
        <taxon>Tracheophyta</taxon>
        <taxon>Spermatophyta</taxon>
        <taxon>Magnoliopsida</taxon>
        <taxon>Liliopsida</taxon>
        <taxon>Poales</taxon>
        <taxon>Poaceae</taxon>
        <taxon>PACMAD clade</taxon>
        <taxon>Panicoideae</taxon>
        <taxon>Andropogonodae</taxon>
        <taxon>Andropogoneae</taxon>
        <taxon>Tripsacinae</taxon>
        <taxon>Zea</taxon>
    </lineage>
</organism>
<evidence type="ECO:0000256" key="1">
    <source>
        <dbReference type="SAM" id="MobiDB-lite"/>
    </source>
</evidence>
<feature type="region of interest" description="Disordered" evidence="1">
    <location>
        <begin position="67"/>
        <end position="116"/>
    </location>
</feature>
<protein>
    <submittedName>
        <fullName evidence="2">Ubiquitin-associated (UBA)/TS-N domain-containing protein</fullName>
    </submittedName>
</protein>
<dbReference type="AlphaFoldDB" id="A0A1D6H8V6"/>
<evidence type="ECO:0000313" key="2">
    <source>
        <dbReference type="EMBL" id="AQK71147.1"/>
    </source>
</evidence>